<dbReference type="PANTHER" id="PTHR46585:SF1">
    <property type="entry name" value="CHROMO DOMAIN-CONTAINING PROTEIN"/>
    <property type="match status" value="1"/>
</dbReference>
<sequence>MEAKLKKQYFDPSHEAGFAGARALLKVNAKNRSLDEKSREQNLHWLNAQDSYTLHKPIKRKFPRLRYDVSNIDDLWECDLMQLTTIKEHNDGYCYLLIVVDVLSKYAWLEPLRDKTASTVLRGFKEILKKAGERSPVYLQSDKGSEFRADSFQKFLKERDIKFRFARNPDIKACHAERLIRTFRESIWRYFTYSNSKRYIDVIQDIASAYNNSVHSSTKMRPSDVTHDDVPVIRENLLKRSNQQTSNRKNLPKKAKYAVGEHVRISRSKATFERGYGKNFTEEIFRIKRISHRQGLYTYILEDLNAEEIDGFFYPEEITRVSSERLTKGQFKIEKVIRTRGRGPRKEALIKWLGYPASFNQWVKYSELTSL</sequence>
<dbReference type="Gene3D" id="2.40.50.40">
    <property type="match status" value="1"/>
</dbReference>
<dbReference type="InterPro" id="IPR012337">
    <property type="entry name" value="RNaseH-like_sf"/>
</dbReference>
<dbReference type="Gene3D" id="3.30.420.10">
    <property type="entry name" value="Ribonuclease H-like superfamily/Ribonuclease H"/>
    <property type="match status" value="1"/>
</dbReference>
<dbReference type="Pfam" id="PF00665">
    <property type="entry name" value="rve"/>
    <property type="match status" value="1"/>
</dbReference>
<evidence type="ECO:0000313" key="4">
    <source>
        <dbReference type="Proteomes" id="UP001627154"/>
    </source>
</evidence>
<dbReference type="PANTHER" id="PTHR46585">
    <property type="entry name" value="INTEGRASE CORE DOMAIN CONTAINING PROTEIN"/>
    <property type="match status" value="1"/>
</dbReference>
<comment type="caution">
    <text evidence="3">The sequence shown here is derived from an EMBL/GenBank/DDBJ whole genome shotgun (WGS) entry which is preliminary data.</text>
</comment>
<dbReference type="SUPFAM" id="SSF54160">
    <property type="entry name" value="Chromo domain-like"/>
    <property type="match status" value="1"/>
</dbReference>
<name>A0ABD2VTX8_9HYME</name>
<dbReference type="GO" id="GO:0005694">
    <property type="term" value="C:chromosome"/>
    <property type="evidence" value="ECO:0007669"/>
    <property type="project" value="UniProtKB-ARBA"/>
</dbReference>
<gene>
    <name evidence="3" type="ORF">TKK_020333</name>
</gene>
<evidence type="ECO:0008006" key="5">
    <source>
        <dbReference type="Google" id="ProtNLM"/>
    </source>
</evidence>
<dbReference type="Proteomes" id="UP001627154">
    <property type="component" value="Unassembled WGS sequence"/>
</dbReference>
<dbReference type="PROSITE" id="PS50013">
    <property type="entry name" value="CHROMO_2"/>
    <property type="match status" value="1"/>
</dbReference>
<proteinExistence type="predicted"/>
<dbReference type="InterPro" id="IPR036397">
    <property type="entry name" value="RNaseH_sf"/>
</dbReference>
<dbReference type="EMBL" id="JBJJXI010000181">
    <property type="protein sequence ID" value="KAL3383985.1"/>
    <property type="molecule type" value="Genomic_DNA"/>
</dbReference>
<dbReference type="PROSITE" id="PS50994">
    <property type="entry name" value="INTEGRASE"/>
    <property type="match status" value="1"/>
</dbReference>
<evidence type="ECO:0000259" key="2">
    <source>
        <dbReference type="PROSITE" id="PS50994"/>
    </source>
</evidence>
<dbReference type="AlphaFoldDB" id="A0ABD2VTX8"/>
<dbReference type="CDD" id="cd00024">
    <property type="entry name" value="CD_CSD"/>
    <property type="match status" value="1"/>
</dbReference>
<feature type="domain" description="Integrase catalytic" evidence="2">
    <location>
        <begin position="59"/>
        <end position="230"/>
    </location>
</feature>
<dbReference type="SUPFAM" id="SSF53098">
    <property type="entry name" value="Ribonuclease H-like"/>
    <property type="match status" value="1"/>
</dbReference>
<protein>
    <recommendedName>
        <fullName evidence="5">Integrase catalytic domain-containing protein</fullName>
    </recommendedName>
</protein>
<keyword evidence="4" id="KW-1185">Reference proteome</keyword>
<evidence type="ECO:0000259" key="1">
    <source>
        <dbReference type="PROSITE" id="PS50013"/>
    </source>
</evidence>
<accession>A0ABD2VTX8</accession>
<dbReference type="InterPro" id="IPR001584">
    <property type="entry name" value="Integrase_cat-core"/>
</dbReference>
<reference evidence="3 4" key="1">
    <citation type="journal article" date="2024" name="bioRxiv">
        <title>A reference genome for Trichogramma kaykai: A tiny desert-dwelling parasitoid wasp with competing sex-ratio distorters.</title>
        <authorList>
            <person name="Culotta J."/>
            <person name="Lindsey A.R."/>
        </authorList>
    </citation>
    <scope>NUCLEOTIDE SEQUENCE [LARGE SCALE GENOMIC DNA]</scope>
    <source>
        <strain evidence="3 4">KSX58</strain>
    </source>
</reference>
<dbReference type="InterPro" id="IPR016197">
    <property type="entry name" value="Chromo-like_dom_sf"/>
</dbReference>
<organism evidence="3 4">
    <name type="scientific">Trichogramma kaykai</name>
    <dbReference type="NCBI Taxonomy" id="54128"/>
    <lineage>
        <taxon>Eukaryota</taxon>
        <taxon>Metazoa</taxon>
        <taxon>Ecdysozoa</taxon>
        <taxon>Arthropoda</taxon>
        <taxon>Hexapoda</taxon>
        <taxon>Insecta</taxon>
        <taxon>Pterygota</taxon>
        <taxon>Neoptera</taxon>
        <taxon>Endopterygota</taxon>
        <taxon>Hymenoptera</taxon>
        <taxon>Apocrita</taxon>
        <taxon>Proctotrupomorpha</taxon>
        <taxon>Chalcidoidea</taxon>
        <taxon>Trichogrammatidae</taxon>
        <taxon>Trichogramma</taxon>
    </lineage>
</organism>
<feature type="domain" description="Chromo" evidence="1">
    <location>
        <begin position="331"/>
        <end position="371"/>
    </location>
</feature>
<dbReference type="InterPro" id="IPR000953">
    <property type="entry name" value="Chromo/chromo_shadow_dom"/>
</dbReference>
<evidence type="ECO:0000313" key="3">
    <source>
        <dbReference type="EMBL" id="KAL3383985.1"/>
    </source>
</evidence>